<dbReference type="InterPro" id="IPR011990">
    <property type="entry name" value="TPR-like_helical_dom_sf"/>
</dbReference>
<dbReference type="FunFam" id="1.25.40.10:FF:000031">
    <property type="entry name" value="Pentatricopeptide repeat-containing protein mitochondrial"/>
    <property type="match status" value="1"/>
</dbReference>
<organism evidence="3 4">
    <name type="scientific">Rosa chinensis</name>
    <name type="common">China rose</name>
    <dbReference type="NCBI Taxonomy" id="74649"/>
    <lineage>
        <taxon>Eukaryota</taxon>
        <taxon>Viridiplantae</taxon>
        <taxon>Streptophyta</taxon>
        <taxon>Embryophyta</taxon>
        <taxon>Tracheophyta</taxon>
        <taxon>Spermatophyta</taxon>
        <taxon>Magnoliopsida</taxon>
        <taxon>eudicotyledons</taxon>
        <taxon>Gunneridae</taxon>
        <taxon>Pentapetalae</taxon>
        <taxon>rosids</taxon>
        <taxon>fabids</taxon>
        <taxon>Rosales</taxon>
        <taxon>Rosaceae</taxon>
        <taxon>Rosoideae</taxon>
        <taxon>Rosoideae incertae sedis</taxon>
        <taxon>Rosa</taxon>
    </lineage>
</organism>
<dbReference type="GO" id="GO:0009451">
    <property type="term" value="P:RNA modification"/>
    <property type="evidence" value="ECO:0007669"/>
    <property type="project" value="InterPro"/>
</dbReference>
<dbReference type="PANTHER" id="PTHR47926">
    <property type="entry name" value="PENTATRICOPEPTIDE REPEAT-CONTAINING PROTEIN"/>
    <property type="match status" value="1"/>
</dbReference>
<keyword evidence="1" id="KW-0677">Repeat</keyword>
<accession>A0A2P6QPH0</accession>
<dbReference type="Gramene" id="PRQ36057">
    <property type="protein sequence ID" value="PRQ36057"/>
    <property type="gene ID" value="RchiOBHm_Chr4g0387251"/>
</dbReference>
<evidence type="ECO:0000256" key="2">
    <source>
        <dbReference type="PROSITE-ProRule" id="PRU00708"/>
    </source>
</evidence>
<sequence length="149" mass="16086">MQTEGIKGDTVTMVEVASACGYLGAIDLAKWTHAYIGKDKINCDMRLGTSLVDMFARCGNPQSAIKVFDNMARRDVSAWTAAIGAMAMQGNGERALELFDNMHKQGVKPDEVVFVAVLTACSHAGLLEQGRNIFTSMQSVHGISSHIVH</sequence>
<dbReference type="OMA" id="AHRIFMW"/>
<dbReference type="AlphaFoldDB" id="A0A2P6QPH0"/>
<evidence type="ECO:0000256" key="1">
    <source>
        <dbReference type="ARBA" id="ARBA00022737"/>
    </source>
</evidence>
<dbReference type="InterPro" id="IPR046960">
    <property type="entry name" value="PPR_At4g14850-like_plant"/>
</dbReference>
<evidence type="ECO:0000313" key="3">
    <source>
        <dbReference type="EMBL" id="PRQ36057.1"/>
    </source>
</evidence>
<proteinExistence type="predicted"/>
<reference evidence="3 4" key="1">
    <citation type="journal article" date="2018" name="Nat. Genet.">
        <title>The Rosa genome provides new insights in the design of modern roses.</title>
        <authorList>
            <person name="Bendahmane M."/>
        </authorList>
    </citation>
    <scope>NUCLEOTIDE SEQUENCE [LARGE SCALE GENOMIC DNA]</scope>
    <source>
        <strain evidence="4">cv. Old Blush</strain>
    </source>
</reference>
<dbReference type="Pfam" id="PF13041">
    <property type="entry name" value="PPR_2"/>
    <property type="match status" value="1"/>
</dbReference>
<name>A0A2P6QPH0_ROSCH</name>
<dbReference type="Proteomes" id="UP000238479">
    <property type="component" value="Chromosome 4"/>
</dbReference>
<dbReference type="EMBL" id="PDCK01000042">
    <property type="protein sequence ID" value="PRQ36057.1"/>
    <property type="molecule type" value="Genomic_DNA"/>
</dbReference>
<protein>
    <submittedName>
        <fullName evidence="3">Putative pentatricopeptide</fullName>
    </submittedName>
</protein>
<dbReference type="InterPro" id="IPR002885">
    <property type="entry name" value="PPR_rpt"/>
</dbReference>
<dbReference type="Gene3D" id="1.25.40.10">
    <property type="entry name" value="Tetratricopeptide repeat domain"/>
    <property type="match status" value="1"/>
</dbReference>
<keyword evidence="4" id="KW-1185">Reference proteome</keyword>
<dbReference type="GO" id="GO:0003723">
    <property type="term" value="F:RNA binding"/>
    <property type="evidence" value="ECO:0007669"/>
    <property type="project" value="InterPro"/>
</dbReference>
<dbReference type="NCBIfam" id="TIGR00756">
    <property type="entry name" value="PPR"/>
    <property type="match status" value="2"/>
</dbReference>
<evidence type="ECO:0000313" key="4">
    <source>
        <dbReference type="Proteomes" id="UP000238479"/>
    </source>
</evidence>
<comment type="caution">
    <text evidence="3">The sequence shown here is derived from an EMBL/GenBank/DDBJ whole genome shotgun (WGS) entry which is preliminary data.</text>
</comment>
<gene>
    <name evidence="3" type="ORF">RchiOBHm_Chr4g0387251</name>
</gene>
<dbReference type="PROSITE" id="PS51375">
    <property type="entry name" value="PPR"/>
    <property type="match status" value="1"/>
</dbReference>
<dbReference type="PANTHER" id="PTHR47926:SF436">
    <property type="entry name" value="PENTATRICOPEPTIDE REPEAT-CONTAINING PROTEIN ELI1, CHLOROPLASTIC-LIKE ISOFORM X2"/>
    <property type="match status" value="1"/>
</dbReference>
<feature type="repeat" description="PPR" evidence="2">
    <location>
        <begin position="75"/>
        <end position="109"/>
    </location>
</feature>